<protein>
    <submittedName>
        <fullName evidence="1">Uncharacterized protein</fullName>
    </submittedName>
</protein>
<proteinExistence type="predicted"/>
<name>A0A5B7JYS4_PORTR</name>
<dbReference type="Proteomes" id="UP000324222">
    <property type="component" value="Unassembled WGS sequence"/>
</dbReference>
<sequence>MKEVFAIKSTTDRPEMILTTVRNRILTDGRTTEVGECTPCL</sequence>
<dbReference type="EMBL" id="VSRR010113445">
    <property type="protein sequence ID" value="MPC98287.1"/>
    <property type="molecule type" value="Genomic_DNA"/>
</dbReference>
<dbReference type="AlphaFoldDB" id="A0A5B7JYS4"/>
<gene>
    <name evidence="1" type="ORF">E2C01_093650</name>
</gene>
<keyword evidence="2" id="KW-1185">Reference proteome</keyword>
<reference evidence="1 2" key="1">
    <citation type="submission" date="2019-05" db="EMBL/GenBank/DDBJ databases">
        <title>Another draft genome of Portunus trituberculatus and its Hox gene families provides insights of decapod evolution.</title>
        <authorList>
            <person name="Jeong J.-H."/>
            <person name="Song I."/>
            <person name="Kim S."/>
            <person name="Choi T."/>
            <person name="Kim D."/>
            <person name="Ryu S."/>
            <person name="Kim W."/>
        </authorList>
    </citation>
    <scope>NUCLEOTIDE SEQUENCE [LARGE SCALE GENOMIC DNA]</scope>
    <source>
        <tissue evidence="1">Muscle</tissue>
    </source>
</reference>
<evidence type="ECO:0000313" key="2">
    <source>
        <dbReference type="Proteomes" id="UP000324222"/>
    </source>
</evidence>
<evidence type="ECO:0000313" key="1">
    <source>
        <dbReference type="EMBL" id="MPC98287.1"/>
    </source>
</evidence>
<comment type="caution">
    <text evidence="1">The sequence shown here is derived from an EMBL/GenBank/DDBJ whole genome shotgun (WGS) entry which is preliminary data.</text>
</comment>
<organism evidence="1 2">
    <name type="scientific">Portunus trituberculatus</name>
    <name type="common">Swimming crab</name>
    <name type="synonym">Neptunus trituberculatus</name>
    <dbReference type="NCBI Taxonomy" id="210409"/>
    <lineage>
        <taxon>Eukaryota</taxon>
        <taxon>Metazoa</taxon>
        <taxon>Ecdysozoa</taxon>
        <taxon>Arthropoda</taxon>
        <taxon>Crustacea</taxon>
        <taxon>Multicrustacea</taxon>
        <taxon>Malacostraca</taxon>
        <taxon>Eumalacostraca</taxon>
        <taxon>Eucarida</taxon>
        <taxon>Decapoda</taxon>
        <taxon>Pleocyemata</taxon>
        <taxon>Brachyura</taxon>
        <taxon>Eubrachyura</taxon>
        <taxon>Portunoidea</taxon>
        <taxon>Portunidae</taxon>
        <taxon>Portuninae</taxon>
        <taxon>Portunus</taxon>
    </lineage>
</organism>
<accession>A0A5B7JYS4</accession>